<keyword evidence="3" id="KW-0540">Nuclease</keyword>
<evidence type="ECO:0000256" key="4">
    <source>
        <dbReference type="ARBA" id="ARBA00022723"/>
    </source>
</evidence>
<gene>
    <name evidence="10" type="primary">Ervk25</name>
    <name evidence="10" type="ORF">GRAPIC_R16117</name>
</gene>
<keyword evidence="8" id="KW-0863">Zinc-finger</keyword>
<sequence length="117" mass="13062">IAKGNRRADSLAVPVITQSLPDMFAQAKLCHQLYDQHASALVRMFRLMREQAKAIISTCPSCCQDQLPSYYLGVNPRGLESCQIWQMDITHIAEFGWKKFAHVSIDTSSGAMHATAH</sequence>
<keyword evidence="1" id="KW-0808">Transferase</keyword>
<evidence type="ECO:0000259" key="9">
    <source>
        <dbReference type="PROSITE" id="PS50876"/>
    </source>
</evidence>
<dbReference type="InterPro" id="IPR036397">
    <property type="entry name" value="RNaseH_sf"/>
</dbReference>
<proteinExistence type="predicted"/>
<reference evidence="10 11" key="1">
    <citation type="submission" date="2019-09" db="EMBL/GenBank/DDBJ databases">
        <title>Bird 10,000 Genomes (B10K) Project - Family phase.</title>
        <authorList>
            <person name="Zhang G."/>
        </authorList>
    </citation>
    <scope>NUCLEOTIDE SEQUENCE [LARGE SCALE GENOMIC DNA]</scope>
    <source>
        <strain evidence="10">B10K-DU-029-50</strain>
        <tissue evidence="10">Heart</tissue>
    </source>
</reference>
<evidence type="ECO:0000256" key="8">
    <source>
        <dbReference type="PROSITE-ProRule" id="PRU00450"/>
    </source>
</evidence>
<evidence type="ECO:0000256" key="1">
    <source>
        <dbReference type="ARBA" id="ARBA00022679"/>
    </source>
</evidence>
<keyword evidence="2" id="KW-0548">Nucleotidyltransferase</keyword>
<dbReference type="InterPro" id="IPR017856">
    <property type="entry name" value="Integrase-like_N"/>
</dbReference>
<protein>
    <submittedName>
        <fullName evidence="10">POK25 protein</fullName>
    </submittedName>
</protein>
<feature type="non-terminal residue" evidence="10">
    <location>
        <position position="117"/>
    </location>
</feature>
<keyword evidence="6" id="KW-0378">Hydrolase</keyword>
<dbReference type="GO" id="GO:0004519">
    <property type="term" value="F:endonuclease activity"/>
    <property type="evidence" value="ECO:0007669"/>
    <property type="project" value="UniProtKB-KW"/>
</dbReference>
<dbReference type="EMBL" id="VZRM01001692">
    <property type="protein sequence ID" value="NWV32700.1"/>
    <property type="molecule type" value="Genomic_DNA"/>
</dbReference>
<evidence type="ECO:0000256" key="2">
    <source>
        <dbReference type="ARBA" id="ARBA00022695"/>
    </source>
</evidence>
<dbReference type="GO" id="GO:0003964">
    <property type="term" value="F:RNA-directed DNA polymerase activity"/>
    <property type="evidence" value="ECO:0007669"/>
    <property type="project" value="UniProtKB-KW"/>
</dbReference>
<dbReference type="PROSITE" id="PS50876">
    <property type="entry name" value="ZF_INTEGRASE"/>
    <property type="match status" value="1"/>
</dbReference>
<dbReference type="Pfam" id="PF02022">
    <property type="entry name" value="Integrase_Zn"/>
    <property type="match status" value="1"/>
</dbReference>
<organism evidence="10 11">
    <name type="scientific">Grantiella picta</name>
    <dbReference type="NCBI Taxonomy" id="266360"/>
    <lineage>
        <taxon>Eukaryota</taxon>
        <taxon>Metazoa</taxon>
        <taxon>Chordata</taxon>
        <taxon>Craniata</taxon>
        <taxon>Vertebrata</taxon>
        <taxon>Euteleostomi</taxon>
        <taxon>Archelosauria</taxon>
        <taxon>Archosauria</taxon>
        <taxon>Dinosauria</taxon>
        <taxon>Saurischia</taxon>
        <taxon>Theropoda</taxon>
        <taxon>Coelurosauria</taxon>
        <taxon>Aves</taxon>
        <taxon>Neognathae</taxon>
        <taxon>Neoaves</taxon>
        <taxon>Telluraves</taxon>
        <taxon>Australaves</taxon>
        <taxon>Passeriformes</taxon>
        <taxon>Meliphagoidea</taxon>
        <taxon>Meliphagidae</taxon>
        <taxon>Grantiella</taxon>
    </lineage>
</organism>
<dbReference type="Proteomes" id="UP000575029">
    <property type="component" value="Unassembled WGS sequence"/>
</dbReference>
<evidence type="ECO:0000313" key="11">
    <source>
        <dbReference type="Proteomes" id="UP000575029"/>
    </source>
</evidence>
<evidence type="ECO:0000256" key="6">
    <source>
        <dbReference type="ARBA" id="ARBA00022801"/>
    </source>
</evidence>
<dbReference type="Gene3D" id="3.30.420.10">
    <property type="entry name" value="Ribonuclease H-like superfamily/Ribonuclease H"/>
    <property type="match status" value="1"/>
</dbReference>
<dbReference type="PANTHER" id="PTHR41694">
    <property type="entry name" value="ENDOGENOUS RETROVIRUS GROUP K MEMBER POL PROTEIN"/>
    <property type="match status" value="1"/>
</dbReference>
<comment type="caution">
    <text evidence="10">The sequence shown here is derived from an EMBL/GenBank/DDBJ whole genome shotgun (WGS) entry which is preliminary data.</text>
</comment>
<accession>A0A7K6E1P7</accession>
<dbReference type="SUPFAM" id="SSF46919">
    <property type="entry name" value="N-terminal Zn binding domain of HIV integrase"/>
    <property type="match status" value="1"/>
</dbReference>
<keyword evidence="11" id="KW-1185">Reference proteome</keyword>
<dbReference type="GO" id="GO:0035613">
    <property type="term" value="F:RNA stem-loop binding"/>
    <property type="evidence" value="ECO:0007669"/>
    <property type="project" value="TreeGrafter"/>
</dbReference>
<dbReference type="InterPro" id="IPR003308">
    <property type="entry name" value="Integrase_Zn-bd_dom_N"/>
</dbReference>
<keyword evidence="8" id="KW-0862">Zinc</keyword>
<dbReference type="AlphaFoldDB" id="A0A7K6E1P7"/>
<evidence type="ECO:0000256" key="7">
    <source>
        <dbReference type="ARBA" id="ARBA00022918"/>
    </source>
</evidence>
<feature type="non-terminal residue" evidence="10">
    <location>
        <position position="1"/>
    </location>
</feature>
<dbReference type="Gene3D" id="1.10.10.200">
    <property type="match status" value="1"/>
</dbReference>
<feature type="domain" description="Integrase-type" evidence="9">
    <location>
        <begin position="22"/>
        <end position="63"/>
    </location>
</feature>
<name>A0A7K6E1P7_9PASS</name>
<keyword evidence="7" id="KW-0695">RNA-directed DNA polymerase</keyword>
<dbReference type="GO" id="GO:0008270">
    <property type="term" value="F:zinc ion binding"/>
    <property type="evidence" value="ECO:0007669"/>
    <property type="project" value="UniProtKB-KW"/>
</dbReference>
<keyword evidence="5" id="KW-0255">Endonuclease</keyword>
<keyword evidence="4" id="KW-0479">Metal-binding</keyword>
<dbReference type="PANTHER" id="PTHR41694:SF3">
    <property type="entry name" value="RNA-DIRECTED DNA POLYMERASE-RELATED"/>
    <property type="match status" value="1"/>
</dbReference>
<dbReference type="GO" id="GO:0016787">
    <property type="term" value="F:hydrolase activity"/>
    <property type="evidence" value="ECO:0007669"/>
    <property type="project" value="UniProtKB-KW"/>
</dbReference>
<evidence type="ECO:0000256" key="5">
    <source>
        <dbReference type="ARBA" id="ARBA00022759"/>
    </source>
</evidence>
<evidence type="ECO:0000256" key="3">
    <source>
        <dbReference type="ARBA" id="ARBA00022722"/>
    </source>
</evidence>
<evidence type="ECO:0000313" key="10">
    <source>
        <dbReference type="EMBL" id="NWV32700.1"/>
    </source>
</evidence>